<proteinExistence type="predicted"/>
<keyword evidence="1" id="KW-0732">Signal</keyword>
<protein>
    <recommendedName>
        <fullName evidence="4">Lipoprotein</fullName>
    </recommendedName>
</protein>
<evidence type="ECO:0000313" key="3">
    <source>
        <dbReference type="Proteomes" id="UP001309705"/>
    </source>
</evidence>
<keyword evidence="3" id="KW-1185">Reference proteome</keyword>
<sequence>MKYFLLRAGLLLAACDPAYAGNSGGQIDARLVILPACGVESTHNRHQIKCNVARMPQPKITESRIPIPTEREASAVATAENKAEEARLITIEW</sequence>
<feature type="signal peptide" evidence="1">
    <location>
        <begin position="1"/>
        <end position="20"/>
    </location>
</feature>
<feature type="chain" id="PRO_5045608722" description="Lipoprotein" evidence="1">
    <location>
        <begin position="21"/>
        <end position="93"/>
    </location>
</feature>
<comment type="caution">
    <text evidence="2">The sequence shown here is derived from an EMBL/GenBank/DDBJ whole genome shotgun (WGS) entry which is preliminary data.</text>
</comment>
<evidence type="ECO:0000256" key="1">
    <source>
        <dbReference type="SAM" id="SignalP"/>
    </source>
</evidence>
<evidence type="ECO:0000313" key="2">
    <source>
        <dbReference type="EMBL" id="MEC5342980.1"/>
    </source>
</evidence>
<accession>A0ABU6JQX8</accession>
<reference evidence="2 3" key="1">
    <citation type="journal article" date="2017" name="Int. J. Syst. Evol. Microbiol.">
        <title>Brenneria populi subsp. brevivirga subsp. nov. isolated from symptomatic bark of Populus x euramericana canker, and description of Brenneria populi subsp. populi subsp. nov.</title>
        <authorList>
            <person name="Zheng M.H."/>
            <person name="Piao C.G."/>
            <person name="Xue H."/>
            <person name="Guo M.W."/>
            <person name="Li Y."/>
        </authorList>
    </citation>
    <scope>NUCLEOTIDE SEQUENCE [LARGE SCALE GENOMIC DNA]</scope>
    <source>
        <strain evidence="2 3">D9-5</strain>
    </source>
</reference>
<organism evidence="2 3">
    <name type="scientific">Brenneria populi</name>
    <dbReference type="NCBI Taxonomy" id="1505588"/>
    <lineage>
        <taxon>Bacteria</taxon>
        <taxon>Pseudomonadati</taxon>
        <taxon>Pseudomonadota</taxon>
        <taxon>Gammaproteobacteria</taxon>
        <taxon>Enterobacterales</taxon>
        <taxon>Pectobacteriaceae</taxon>
        <taxon>Brenneria</taxon>
    </lineage>
</organism>
<evidence type="ECO:0008006" key="4">
    <source>
        <dbReference type="Google" id="ProtNLM"/>
    </source>
</evidence>
<gene>
    <name evidence="2" type="ORF">VSX58_10260</name>
</gene>
<dbReference type="Proteomes" id="UP001309705">
    <property type="component" value="Unassembled WGS sequence"/>
</dbReference>
<dbReference type="RefSeq" id="WP_327617978.1">
    <property type="nucleotide sequence ID" value="NZ_JAYWTM010000007.1"/>
</dbReference>
<name>A0ABU6JQX8_9GAMM</name>
<dbReference type="EMBL" id="JAYWTM010000007">
    <property type="protein sequence ID" value="MEC5342980.1"/>
    <property type="molecule type" value="Genomic_DNA"/>
</dbReference>